<accession>A0A1M7H5U1</accession>
<dbReference type="EMBL" id="FRBU01000026">
    <property type="protein sequence ID" value="SHM23905.1"/>
    <property type="molecule type" value="Genomic_DNA"/>
</dbReference>
<dbReference type="AlphaFoldDB" id="A0A1M7H5U1"/>
<organism evidence="1 2">
    <name type="scientific">Flavobacterium xanthum</name>
    <dbReference type="NCBI Taxonomy" id="69322"/>
    <lineage>
        <taxon>Bacteria</taxon>
        <taxon>Pseudomonadati</taxon>
        <taxon>Bacteroidota</taxon>
        <taxon>Flavobacteriia</taxon>
        <taxon>Flavobacteriales</taxon>
        <taxon>Flavobacteriaceae</taxon>
        <taxon>Flavobacterium</taxon>
    </lineage>
</organism>
<dbReference type="RefSeq" id="WP_175547749.1">
    <property type="nucleotide sequence ID" value="NZ_FRBU01000026.1"/>
</dbReference>
<proteinExistence type="predicted"/>
<gene>
    <name evidence="1" type="ORF">SAMN05443669_102644</name>
</gene>
<protein>
    <submittedName>
        <fullName evidence="1">Uncharacterized protein</fullName>
    </submittedName>
</protein>
<reference evidence="2" key="1">
    <citation type="submission" date="2016-11" db="EMBL/GenBank/DDBJ databases">
        <authorList>
            <person name="Varghese N."/>
            <person name="Submissions S."/>
        </authorList>
    </citation>
    <scope>NUCLEOTIDE SEQUENCE [LARGE SCALE GENOMIC DNA]</scope>
    <source>
        <strain evidence="2">DSM 3661</strain>
    </source>
</reference>
<dbReference type="Proteomes" id="UP000184260">
    <property type="component" value="Unassembled WGS sequence"/>
</dbReference>
<evidence type="ECO:0000313" key="2">
    <source>
        <dbReference type="Proteomes" id="UP000184260"/>
    </source>
</evidence>
<sequence>MMKKYFTITLLVLITNFSYSQFGTKYEEVKVLLKNGNVVSGFGRVSLYHIDFKDVNKKNHEKIGFSDINNLKFTVYSGKKNINKNDFILASLLLEKNSTDKKKYVLAELIVEKDKIKIYGVHAFEGGGGFSMGHGLGGQVSVVNLRGNFNSNSYSDYYCYFNNESIPRLMYQKVNTFKTFRVMAAECFKDCEELSEKINTKEFTKENIFEIANYYNDKCK</sequence>
<keyword evidence="2" id="KW-1185">Reference proteome</keyword>
<name>A0A1M7H5U1_9FLAO</name>
<evidence type="ECO:0000313" key="1">
    <source>
        <dbReference type="EMBL" id="SHM23905.1"/>
    </source>
</evidence>